<dbReference type="SUPFAM" id="SSF51905">
    <property type="entry name" value="FAD/NAD(P)-binding domain"/>
    <property type="match status" value="1"/>
</dbReference>
<dbReference type="OrthoDB" id="9813348at2"/>
<name>A0A4P6ECE6_9MICO</name>
<accession>A0A4P6ECE6</accession>
<protein>
    <submittedName>
        <fullName evidence="6">FAD-dependent oxidoreductase</fullName>
    </submittedName>
</protein>
<gene>
    <name evidence="6" type="ORF">ET475_04340</name>
</gene>
<dbReference type="GO" id="GO:0008202">
    <property type="term" value="P:steroid metabolic process"/>
    <property type="evidence" value="ECO:0007669"/>
    <property type="project" value="UniProtKB-ARBA"/>
</dbReference>
<dbReference type="InterPro" id="IPR036188">
    <property type="entry name" value="FAD/NAD-bd_sf"/>
</dbReference>
<keyword evidence="3" id="KW-0274">FAD</keyword>
<evidence type="ECO:0000313" key="7">
    <source>
        <dbReference type="Proteomes" id="UP000293995"/>
    </source>
</evidence>
<keyword evidence="7" id="KW-1185">Reference proteome</keyword>
<proteinExistence type="predicted"/>
<evidence type="ECO:0000256" key="2">
    <source>
        <dbReference type="ARBA" id="ARBA00022630"/>
    </source>
</evidence>
<dbReference type="Proteomes" id="UP000293995">
    <property type="component" value="Chromosome"/>
</dbReference>
<dbReference type="Pfam" id="PF00890">
    <property type="entry name" value="FAD_binding_2"/>
    <property type="match status" value="1"/>
</dbReference>
<evidence type="ECO:0000313" key="6">
    <source>
        <dbReference type="EMBL" id="QAY59296.1"/>
    </source>
</evidence>
<dbReference type="SUPFAM" id="SSF56425">
    <property type="entry name" value="Succinate dehydrogenase/fumarate reductase flavoprotein, catalytic domain"/>
    <property type="match status" value="1"/>
</dbReference>
<dbReference type="GO" id="GO:0033765">
    <property type="term" value="F:steroid dehydrogenase activity, acting on the CH-CH group of donors"/>
    <property type="evidence" value="ECO:0007669"/>
    <property type="project" value="UniProtKB-ARBA"/>
</dbReference>
<dbReference type="AlphaFoldDB" id="A0A4P6ECE6"/>
<evidence type="ECO:0000256" key="1">
    <source>
        <dbReference type="ARBA" id="ARBA00001974"/>
    </source>
</evidence>
<dbReference type="Gene3D" id="3.50.50.60">
    <property type="entry name" value="FAD/NAD(P)-binding domain"/>
    <property type="match status" value="2"/>
</dbReference>
<dbReference type="PRINTS" id="PR00368">
    <property type="entry name" value="FADPNR"/>
</dbReference>
<feature type="domain" description="FAD-dependent oxidoreductase 2 FAD-binding" evidence="5">
    <location>
        <begin position="17"/>
        <end position="520"/>
    </location>
</feature>
<dbReference type="KEGG" id="mprt:ET475_04340"/>
<keyword evidence="4" id="KW-0560">Oxidoreductase</keyword>
<reference evidence="6 7" key="1">
    <citation type="submission" date="2019-01" db="EMBL/GenBank/DDBJ databases">
        <title>Genome sequencing of strain DFW100M-13.</title>
        <authorList>
            <person name="Heo J."/>
            <person name="Kim S.-J."/>
            <person name="Kim J.-S."/>
            <person name="Hong S.-B."/>
            <person name="Kwon S.-W."/>
        </authorList>
    </citation>
    <scope>NUCLEOTIDE SEQUENCE [LARGE SCALE GENOMIC DNA]</scope>
    <source>
        <strain evidence="6 7">DFW100M-13</strain>
    </source>
</reference>
<dbReference type="InterPro" id="IPR027477">
    <property type="entry name" value="Succ_DH/fumarate_Rdtase_cat_sf"/>
</dbReference>
<keyword evidence="2" id="KW-0285">Flavoprotein</keyword>
<comment type="cofactor">
    <cofactor evidence="1">
        <name>FAD</name>
        <dbReference type="ChEBI" id="CHEBI:57692"/>
    </cofactor>
</comment>
<organism evidence="6 7">
    <name type="scientific">Microbacterium protaetiae</name>
    <dbReference type="NCBI Taxonomy" id="2509458"/>
    <lineage>
        <taxon>Bacteria</taxon>
        <taxon>Bacillati</taxon>
        <taxon>Actinomycetota</taxon>
        <taxon>Actinomycetes</taxon>
        <taxon>Micrococcales</taxon>
        <taxon>Microbacteriaceae</taxon>
        <taxon>Microbacterium</taxon>
    </lineage>
</organism>
<dbReference type="PANTHER" id="PTHR43400">
    <property type="entry name" value="FUMARATE REDUCTASE"/>
    <property type="match status" value="1"/>
</dbReference>
<dbReference type="PANTHER" id="PTHR43400:SF10">
    <property type="entry name" value="3-OXOSTEROID 1-DEHYDROGENASE"/>
    <property type="match status" value="1"/>
</dbReference>
<dbReference type="InterPro" id="IPR050315">
    <property type="entry name" value="FAD-oxidoreductase_2"/>
</dbReference>
<sequence length="541" mass="55823">MNVAITTGTDHLPVSVDVLVLGSGAAGLVAALRAADAGAAVCVAEKAQLLGGTTSAGGGVMWAPATSLAEQHGFTDSADRAAAYLSAASGHVMDDRAITWYVKTAAEAVDYLLTRTRVRLTPLARPDYRGEWPGAAQGGRSLDNDAFDPADLPGLAARLRPSSYFPLLSMAERDDLDGRAPDPALLADRAARGVRTMGGALVGALVGSALDRGIPIVANARATSLRRRNDDGWDVQFDDVAVGARSVVVATGGFEWNPRLRDAFLAFEITPISAPSNEGDGLEMAMAAGAAVADMTAIWGVPVIAPPTQFYDGKPSGRMGNVEMTLPGSIVVNAAGERFVNEALAYQDTCRMFGDTDPKTGRPRNIPAWLVFDRTFAQKYPIAGSGPGSVPDWAVTADSISELATACGIDAAGLSATVDLFNVDAAAGHDTRFGRGDSAEDRFLGDSTHSPNPCLAPLDTAPFAAVRVYPGVLGTSGGLRTDFHGRVLGWDDAPLPGLYAAGNASASVFRNTYPGGGATIGSAITRAYVVGAAAASRDGDS</sequence>
<evidence type="ECO:0000256" key="3">
    <source>
        <dbReference type="ARBA" id="ARBA00022827"/>
    </source>
</evidence>
<evidence type="ECO:0000259" key="5">
    <source>
        <dbReference type="Pfam" id="PF00890"/>
    </source>
</evidence>
<dbReference type="RefSeq" id="WP_129386367.1">
    <property type="nucleotide sequence ID" value="NZ_CP035494.1"/>
</dbReference>
<dbReference type="InterPro" id="IPR003953">
    <property type="entry name" value="FAD-dep_OxRdtase_2_FAD-bd"/>
</dbReference>
<evidence type="ECO:0000256" key="4">
    <source>
        <dbReference type="ARBA" id="ARBA00023002"/>
    </source>
</evidence>
<dbReference type="EMBL" id="CP035494">
    <property type="protein sequence ID" value="QAY59296.1"/>
    <property type="molecule type" value="Genomic_DNA"/>
</dbReference>